<dbReference type="AlphaFoldDB" id="A0A4R7Z768"/>
<dbReference type="InterPro" id="IPR029016">
    <property type="entry name" value="GAF-like_dom_sf"/>
</dbReference>
<dbReference type="PROSITE" id="PS51078">
    <property type="entry name" value="ICLR_ED"/>
    <property type="match status" value="1"/>
</dbReference>
<keyword evidence="2" id="KW-0238">DNA-binding</keyword>
<organism evidence="8 9">
    <name type="scientific">Halanaerobium saccharolyticum</name>
    <dbReference type="NCBI Taxonomy" id="43595"/>
    <lineage>
        <taxon>Bacteria</taxon>
        <taxon>Bacillati</taxon>
        <taxon>Bacillota</taxon>
        <taxon>Clostridia</taxon>
        <taxon>Halanaerobiales</taxon>
        <taxon>Halanaerobiaceae</taxon>
        <taxon>Halanaerobium</taxon>
    </lineage>
</organism>
<dbReference type="GO" id="GO:0045892">
    <property type="term" value="P:negative regulation of DNA-templated transcription"/>
    <property type="evidence" value="ECO:0007669"/>
    <property type="project" value="TreeGrafter"/>
</dbReference>
<evidence type="ECO:0000259" key="7">
    <source>
        <dbReference type="PROSITE" id="PS51078"/>
    </source>
</evidence>
<dbReference type="PROSITE" id="PS51077">
    <property type="entry name" value="HTH_ICLR"/>
    <property type="match status" value="1"/>
</dbReference>
<dbReference type="SMART" id="SM00346">
    <property type="entry name" value="HTH_ICLR"/>
    <property type="match status" value="1"/>
</dbReference>
<evidence type="ECO:0000256" key="2">
    <source>
        <dbReference type="ARBA" id="ARBA00023125"/>
    </source>
</evidence>
<dbReference type="SUPFAM" id="SSF55781">
    <property type="entry name" value="GAF domain-like"/>
    <property type="match status" value="1"/>
</dbReference>
<dbReference type="Proteomes" id="UP000294697">
    <property type="component" value="Unassembled WGS sequence"/>
</dbReference>
<comment type="function">
    <text evidence="4">May be an activator protein for the gylABX operon.</text>
</comment>
<gene>
    <name evidence="8" type="ORF">C8C77_105142</name>
</gene>
<evidence type="ECO:0000313" key="9">
    <source>
        <dbReference type="Proteomes" id="UP000294697"/>
    </source>
</evidence>
<protein>
    <recommendedName>
        <fullName evidence="5">Glycerol operon regulatory protein</fullName>
    </recommendedName>
</protein>
<keyword evidence="3" id="KW-0804">Transcription</keyword>
<feature type="domain" description="IclR-ED" evidence="7">
    <location>
        <begin position="73"/>
        <end position="256"/>
    </location>
</feature>
<evidence type="ECO:0000256" key="1">
    <source>
        <dbReference type="ARBA" id="ARBA00023015"/>
    </source>
</evidence>
<dbReference type="Pfam" id="PF01614">
    <property type="entry name" value="IclR_C"/>
    <property type="match status" value="1"/>
</dbReference>
<dbReference type="PANTHER" id="PTHR30136">
    <property type="entry name" value="HELIX-TURN-HELIX TRANSCRIPTIONAL REGULATOR, ICLR FAMILY"/>
    <property type="match status" value="1"/>
</dbReference>
<dbReference type="InterPro" id="IPR050707">
    <property type="entry name" value="HTH_MetabolicPath_Reg"/>
</dbReference>
<dbReference type="InterPro" id="IPR005471">
    <property type="entry name" value="Tscrpt_reg_IclR_N"/>
</dbReference>
<dbReference type="RefSeq" id="WP_111570741.1">
    <property type="nucleotide sequence ID" value="NZ_QLME01000001.1"/>
</dbReference>
<dbReference type="OrthoDB" id="9791752at2"/>
<evidence type="ECO:0000256" key="3">
    <source>
        <dbReference type="ARBA" id="ARBA00023163"/>
    </source>
</evidence>
<reference evidence="8 9" key="1">
    <citation type="submission" date="2019-03" db="EMBL/GenBank/DDBJ databases">
        <title>Subsurface microbial communities from deep shales in Ohio and West Virginia, USA.</title>
        <authorList>
            <person name="Wrighton K."/>
        </authorList>
    </citation>
    <scope>NUCLEOTIDE SEQUENCE [LARGE SCALE GENOMIC DNA]</scope>
    <source>
        <strain evidence="8 9">MSL9.2</strain>
    </source>
</reference>
<dbReference type="FunFam" id="1.10.10.10:FF:000056">
    <property type="entry name" value="IclR family transcriptional regulator"/>
    <property type="match status" value="1"/>
</dbReference>
<dbReference type="Gene3D" id="1.10.10.10">
    <property type="entry name" value="Winged helix-like DNA-binding domain superfamily/Winged helix DNA-binding domain"/>
    <property type="match status" value="1"/>
</dbReference>
<evidence type="ECO:0000256" key="4">
    <source>
        <dbReference type="ARBA" id="ARBA00058938"/>
    </source>
</evidence>
<feature type="domain" description="HTH iclR-type" evidence="6">
    <location>
        <begin position="11"/>
        <end position="72"/>
    </location>
</feature>
<proteinExistence type="predicted"/>
<dbReference type="GO" id="GO:0003700">
    <property type="term" value="F:DNA-binding transcription factor activity"/>
    <property type="evidence" value="ECO:0007669"/>
    <property type="project" value="TreeGrafter"/>
</dbReference>
<evidence type="ECO:0000259" key="6">
    <source>
        <dbReference type="PROSITE" id="PS51077"/>
    </source>
</evidence>
<dbReference type="PANTHER" id="PTHR30136:SF7">
    <property type="entry name" value="HTH-TYPE TRANSCRIPTIONAL REGULATOR KDGR-RELATED"/>
    <property type="match status" value="1"/>
</dbReference>
<dbReference type="InterPro" id="IPR014757">
    <property type="entry name" value="Tscrpt_reg_IclR_C"/>
</dbReference>
<dbReference type="GO" id="GO:0003677">
    <property type="term" value="F:DNA binding"/>
    <property type="evidence" value="ECO:0007669"/>
    <property type="project" value="UniProtKB-KW"/>
</dbReference>
<sequence>MVKKKQTDNLVQSLLRAIDILNLVSQSKEGLNVTQISEALNLHKSTVYRLLNTLQYKNYVKKDKYKNYKTGKKIIELGNKALNDIDLRNEAKPYLMELGNITKETVHLGIIEDYEIVYIDKVESSHTIRMHSSIGKGNPLYCTGVGKALLAFSSDKYIEDFIKNNELKRFTPNTITEKSELRDHLKKIQKQGYAVDNMEHEDNIRCVATPIFDHKKNVIAAISISGPVQRITLEKVKEYAELAIEFSQKISRSLFI</sequence>
<evidence type="ECO:0000313" key="8">
    <source>
        <dbReference type="EMBL" id="TDW06506.1"/>
    </source>
</evidence>
<evidence type="ECO:0000256" key="5">
    <source>
        <dbReference type="ARBA" id="ARBA00070406"/>
    </source>
</evidence>
<accession>A0A4R7Z768</accession>
<name>A0A4R7Z768_9FIRM</name>
<dbReference type="SUPFAM" id="SSF46785">
    <property type="entry name" value="Winged helix' DNA-binding domain"/>
    <property type="match status" value="1"/>
</dbReference>
<dbReference type="EMBL" id="SODA01000005">
    <property type="protein sequence ID" value="TDW06506.1"/>
    <property type="molecule type" value="Genomic_DNA"/>
</dbReference>
<dbReference type="InterPro" id="IPR036390">
    <property type="entry name" value="WH_DNA-bd_sf"/>
</dbReference>
<dbReference type="Gene3D" id="3.30.450.40">
    <property type="match status" value="1"/>
</dbReference>
<dbReference type="InterPro" id="IPR036388">
    <property type="entry name" value="WH-like_DNA-bd_sf"/>
</dbReference>
<dbReference type="Pfam" id="PF09339">
    <property type="entry name" value="HTH_IclR"/>
    <property type="match status" value="1"/>
</dbReference>
<keyword evidence="1" id="KW-0805">Transcription regulation</keyword>
<comment type="caution">
    <text evidence="8">The sequence shown here is derived from an EMBL/GenBank/DDBJ whole genome shotgun (WGS) entry which is preliminary data.</text>
</comment>